<dbReference type="AlphaFoldDB" id="A0A179FFL0"/>
<dbReference type="GO" id="GO:0016791">
    <property type="term" value="F:phosphatase activity"/>
    <property type="evidence" value="ECO:0007669"/>
    <property type="project" value="TreeGrafter"/>
</dbReference>
<dbReference type="RefSeq" id="XP_018141335.1">
    <property type="nucleotide sequence ID" value="XM_018291598.1"/>
</dbReference>
<dbReference type="OrthoDB" id="4960298at2759"/>
<evidence type="ECO:0000256" key="1">
    <source>
        <dbReference type="SAM" id="MobiDB-lite"/>
    </source>
</evidence>
<organism evidence="2 3">
    <name type="scientific">Pochonia chlamydosporia 170</name>
    <dbReference type="NCBI Taxonomy" id="1380566"/>
    <lineage>
        <taxon>Eukaryota</taxon>
        <taxon>Fungi</taxon>
        <taxon>Dikarya</taxon>
        <taxon>Ascomycota</taxon>
        <taxon>Pezizomycotina</taxon>
        <taxon>Sordariomycetes</taxon>
        <taxon>Hypocreomycetidae</taxon>
        <taxon>Hypocreales</taxon>
        <taxon>Clavicipitaceae</taxon>
        <taxon>Pochonia</taxon>
    </lineage>
</organism>
<dbReference type="KEGG" id="pchm:VFPPC_13826"/>
<dbReference type="Proteomes" id="UP000078397">
    <property type="component" value="Unassembled WGS sequence"/>
</dbReference>
<proteinExistence type="predicted"/>
<dbReference type="SUPFAM" id="SSF53254">
    <property type="entry name" value="Phosphoglycerate mutase-like"/>
    <property type="match status" value="1"/>
</dbReference>
<protein>
    <submittedName>
        <fullName evidence="2">Poly(ADP-ribose) glycohydrolase isoform</fullName>
    </submittedName>
</protein>
<dbReference type="Gene3D" id="3.40.50.1240">
    <property type="entry name" value="Phosphoglycerate mutase-like"/>
    <property type="match status" value="1"/>
</dbReference>
<dbReference type="PANTHER" id="PTHR48100:SF24">
    <property type="entry name" value="PHOSPHOGLYCERATE MUTASE"/>
    <property type="match status" value="1"/>
</dbReference>
<dbReference type="PANTHER" id="PTHR48100">
    <property type="entry name" value="BROAD-SPECIFICITY PHOSPHATASE YOR283W-RELATED"/>
    <property type="match status" value="1"/>
</dbReference>
<dbReference type="InterPro" id="IPR029033">
    <property type="entry name" value="His_PPase_superfam"/>
</dbReference>
<dbReference type="GeneID" id="28855592"/>
<name>A0A179FFL0_METCM</name>
<dbReference type="EMBL" id="LSBJ02000005">
    <property type="protein sequence ID" value="OAQ64021.1"/>
    <property type="molecule type" value="Genomic_DNA"/>
</dbReference>
<reference evidence="2 3" key="1">
    <citation type="journal article" date="2016" name="PLoS Pathog.">
        <title>Biosynthesis of antibiotic leucinostatins in bio-control fungus Purpureocillium lilacinum and their inhibition on phytophthora revealed by genome mining.</title>
        <authorList>
            <person name="Wang G."/>
            <person name="Liu Z."/>
            <person name="Lin R."/>
            <person name="Li E."/>
            <person name="Mao Z."/>
            <person name="Ling J."/>
            <person name="Yang Y."/>
            <person name="Yin W.B."/>
            <person name="Xie B."/>
        </authorList>
    </citation>
    <scope>NUCLEOTIDE SEQUENCE [LARGE SCALE GENOMIC DNA]</scope>
    <source>
        <strain evidence="2">170</strain>
    </source>
</reference>
<accession>A0A179FFL0</accession>
<dbReference type="InterPro" id="IPR013078">
    <property type="entry name" value="His_Pase_superF_clade-1"/>
</dbReference>
<evidence type="ECO:0000313" key="2">
    <source>
        <dbReference type="EMBL" id="OAQ64021.1"/>
    </source>
</evidence>
<dbReference type="CDD" id="cd07067">
    <property type="entry name" value="HP_PGM_like"/>
    <property type="match status" value="1"/>
</dbReference>
<dbReference type="InterPro" id="IPR050275">
    <property type="entry name" value="PGM_Phosphatase"/>
</dbReference>
<comment type="caution">
    <text evidence="2">The sequence shown here is derived from an EMBL/GenBank/DDBJ whole genome shotgun (WGS) entry which is preliminary data.</text>
</comment>
<gene>
    <name evidence="2" type="ORF">VFPPC_13826</name>
</gene>
<dbReference type="GO" id="GO:0005737">
    <property type="term" value="C:cytoplasm"/>
    <property type="evidence" value="ECO:0007669"/>
    <property type="project" value="TreeGrafter"/>
</dbReference>
<feature type="region of interest" description="Disordered" evidence="1">
    <location>
        <begin position="423"/>
        <end position="466"/>
    </location>
</feature>
<evidence type="ECO:0000313" key="3">
    <source>
        <dbReference type="Proteomes" id="UP000078397"/>
    </source>
</evidence>
<keyword evidence="3" id="KW-1185">Reference proteome</keyword>
<sequence length="665" mass="74349">MNINPQDLTHTFATFHHCFLCGSEITLAATSRRGEGWKAVAQELKHPSPPSPRVPQPLIKPGFCSHTFEGEEARVVHSACWTVVAKLWGKSTFTIAELDGFLDCARDVSPFLPEIAFKESPEQLDITIDHRLDASDLDYRPSTSPNDTFPYWESLQSTLKDEGLISPSLLDITNHDIPPRLEAFIAHALRNATEVRKSPDLNTRYWAEVIGMLANSPAPQFSKDEPDRPSRIAQAIRNLHLGGPSRFPHTANFDTVRANALTILVALIPIPVEDLASADAKDGKRAKLERPRSIPLSRMKPLVPFRLNFYTIRREYFVQNMNDRGYTLGMKYLRTIEFDEARGSSTDLVPTINALCGVRLIRDKIGVLAVHAKDGPDWVGIWQQDPSMQLSPEMAIKPTTSEWPTGFTQGSLVVVADVRIPSQPLNTSNSRRQPKISPYSTNIPNIYPKQDSHKNSPKSIHDPPLTPLGHSQCLTLRASLLQRFNALPPQDTAVIVSPMIRTMQTASLALDWLADKGVVFEASADWQENSDQPCDVGTPVDLIPPFPYVSFKTLDPVWPDKTSAKGERYKYLRGAIVERGRSCLEDLYNRPEKVVFVVSHSGFLRVGCVGWWFFNSDYRIFEFEEGVGRDGRRVVKQDEGTVEGGLGLSWTERVPLGDGLPELLN</sequence>
<dbReference type="Pfam" id="PF00300">
    <property type="entry name" value="His_Phos_1"/>
    <property type="match status" value="1"/>
</dbReference>